<accession>A0A838XLV6</accession>
<dbReference type="Proteomes" id="UP000550354">
    <property type="component" value="Unassembled WGS sequence"/>
</dbReference>
<dbReference type="AlphaFoldDB" id="A0A838XLV6"/>
<dbReference type="RefSeq" id="WP_181754384.1">
    <property type="nucleotide sequence ID" value="NZ_DAMCVE010000002.1"/>
</dbReference>
<protein>
    <submittedName>
        <fullName evidence="1">Uncharacterized protein</fullName>
    </submittedName>
</protein>
<proteinExistence type="predicted"/>
<keyword evidence="2" id="KW-1185">Reference proteome</keyword>
<evidence type="ECO:0000313" key="2">
    <source>
        <dbReference type="Proteomes" id="UP000550354"/>
    </source>
</evidence>
<sequence>MSHADDRRPGEASTLHGLYELVPDAYELDLLEEARHQRHEDQVVALMTELSAAWDAAVAGLGYDEPEPQPLAEAAAPSVTQARFLVERLLGGVVVDDDLR</sequence>
<comment type="caution">
    <text evidence="1">The sequence shown here is derived from an EMBL/GenBank/DDBJ whole genome shotgun (WGS) entry which is preliminary data.</text>
</comment>
<evidence type="ECO:0000313" key="1">
    <source>
        <dbReference type="EMBL" id="MBA4607934.1"/>
    </source>
</evidence>
<organism evidence="1 2">
    <name type="scientific">Aeromicrobium phoceense</name>
    <dbReference type="NCBI Taxonomy" id="2754045"/>
    <lineage>
        <taxon>Bacteria</taxon>
        <taxon>Bacillati</taxon>
        <taxon>Actinomycetota</taxon>
        <taxon>Actinomycetes</taxon>
        <taxon>Propionibacteriales</taxon>
        <taxon>Nocardioidaceae</taxon>
        <taxon>Aeromicrobium</taxon>
    </lineage>
</organism>
<gene>
    <name evidence="1" type="ORF">H1W00_05530</name>
</gene>
<dbReference type="EMBL" id="JACEOG010000001">
    <property type="protein sequence ID" value="MBA4607934.1"/>
    <property type="molecule type" value="Genomic_DNA"/>
</dbReference>
<reference evidence="1 2" key="1">
    <citation type="submission" date="2020-07" db="EMBL/GenBank/DDBJ databases">
        <title>Draft genome and description of Aeromicrobium phoceense strain Marseille-Q0843 isolated from healthy skin swab.</title>
        <authorList>
            <person name="Boxberger M."/>
            <person name="La Scola B."/>
        </authorList>
    </citation>
    <scope>NUCLEOTIDE SEQUENCE [LARGE SCALE GENOMIC DNA]</scope>
    <source>
        <strain evidence="1 2">Marseille-Q0843</strain>
    </source>
</reference>
<name>A0A838XLV6_9ACTN</name>